<feature type="region of interest" description="Disordered" evidence="1">
    <location>
        <begin position="1"/>
        <end position="74"/>
    </location>
</feature>
<protein>
    <submittedName>
        <fullName evidence="2">Uncharacterized protein</fullName>
    </submittedName>
</protein>
<evidence type="ECO:0000313" key="3">
    <source>
        <dbReference type="Proteomes" id="UP000653076"/>
    </source>
</evidence>
<reference evidence="2 3" key="1">
    <citation type="submission" date="2021-01" db="EMBL/GenBank/DDBJ databases">
        <title>Whole genome shotgun sequence of Verrucosispora qiuiae NBRC 106684.</title>
        <authorList>
            <person name="Komaki H."/>
            <person name="Tamura T."/>
        </authorList>
    </citation>
    <scope>NUCLEOTIDE SEQUENCE [LARGE SCALE GENOMIC DNA]</scope>
    <source>
        <strain evidence="2 3">NBRC 106684</strain>
    </source>
</reference>
<dbReference type="EMBL" id="BOPC01000009">
    <property type="protein sequence ID" value="GIJ25450.1"/>
    <property type="molecule type" value="Genomic_DNA"/>
</dbReference>
<feature type="compositionally biased region" description="Basic and acidic residues" evidence="1">
    <location>
        <begin position="53"/>
        <end position="68"/>
    </location>
</feature>
<name>A0ABQ4J5L6_9ACTN</name>
<feature type="compositionally biased region" description="Basic and acidic residues" evidence="1">
    <location>
        <begin position="26"/>
        <end position="39"/>
    </location>
</feature>
<gene>
    <name evidence="2" type="ORF">Vqi01_06120</name>
</gene>
<proteinExistence type="predicted"/>
<accession>A0ABQ4J5L6</accession>
<sequence length="91" mass="9332">MTSPFRESSGGAKGAQQREQAPTTRRQAEELAGDSRPETAEYGTGEGPAAARPDQDGSDHGGGERREPPGAAAVVEQATKLGCCSLTFGKG</sequence>
<comment type="caution">
    <text evidence="2">The sequence shown here is derived from an EMBL/GenBank/DDBJ whole genome shotgun (WGS) entry which is preliminary data.</text>
</comment>
<dbReference type="Proteomes" id="UP000653076">
    <property type="component" value="Unassembled WGS sequence"/>
</dbReference>
<organism evidence="2 3">
    <name type="scientific">Micromonospora qiuiae</name>
    <dbReference type="NCBI Taxonomy" id="502268"/>
    <lineage>
        <taxon>Bacteria</taxon>
        <taxon>Bacillati</taxon>
        <taxon>Actinomycetota</taxon>
        <taxon>Actinomycetes</taxon>
        <taxon>Micromonosporales</taxon>
        <taxon>Micromonosporaceae</taxon>
        <taxon>Micromonospora</taxon>
    </lineage>
</organism>
<evidence type="ECO:0000313" key="2">
    <source>
        <dbReference type="EMBL" id="GIJ25450.1"/>
    </source>
</evidence>
<evidence type="ECO:0000256" key="1">
    <source>
        <dbReference type="SAM" id="MobiDB-lite"/>
    </source>
</evidence>
<keyword evidence="3" id="KW-1185">Reference proteome</keyword>